<keyword evidence="2" id="KW-0560">Oxidoreductase</keyword>
<dbReference type="GO" id="GO:0006099">
    <property type="term" value="P:tricarboxylic acid cycle"/>
    <property type="evidence" value="ECO:0007669"/>
    <property type="project" value="TreeGrafter"/>
</dbReference>
<evidence type="ECO:0000256" key="2">
    <source>
        <dbReference type="ARBA" id="ARBA00023002"/>
    </source>
</evidence>
<dbReference type="Proteomes" id="UP000057043">
    <property type="component" value="Unassembled WGS sequence"/>
</dbReference>
<dbReference type="SMART" id="SM01329">
    <property type="entry name" value="Iso_dh"/>
    <property type="match status" value="1"/>
</dbReference>
<dbReference type="PANTHER" id="PTHR11835">
    <property type="entry name" value="DECARBOXYLATING DEHYDROGENASES-ISOCITRATE, ISOPROPYLMALATE, TARTRATE"/>
    <property type="match status" value="1"/>
</dbReference>
<name>A0A117MCI9_9EURY</name>
<reference evidence="6 7" key="2">
    <citation type="journal article" date="2015" name="MBio">
        <title>Genome-Resolved Metagenomic Analysis Reveals Roles for Candidate Phyla and Other Microbial Community Members in Biogeochemical Transformations in Oil Reservoirs.</title>
        <authorList>
            <person name="Hu P."/>
            <person name="Tom L."/>
            <person name="Singh A."/>
            <person name="Thomas B.C."/>
            <person name="Baker B.J."/>
            <person name="Piceno Y.M."/>
            <person name="Andersen G.L."/>
            <person name="Banfield J.F."/>
        </authorList>
    </citation>
    <scope>NUCLEOTIDE SEQUENCE [LARGE SCALE GENOMIC DNA]</scope>
    <source>
        <strain evidence="4">57_489</strain>
    </source>
</reference>
<protein>
    <submittedName>
        <fullName evidence="5">Threo-isocitrate dehydrogenase</fullName>
    </submittedName>
</protein>
<evidence type="ECO:0000313" key="7">
    <source>
        <dbReference type="Proteomes" id="UP000057043"/>
    </source>
</evidence>
<gene>
    <name evidence="4" type="ORF">XD72_1299</name>
    <name evidence="5" type="ORF">XE07_0949</name>
</gene>
<dbReference type="EMBL" id="LGFT01000028">
    <property type="protein sequence ID" value="KUK44299.1"/>
    <property type="molecule type" value="Genomic_DNA"/>
</dbReference>
<evidence type="ECO:0000256" key="1">
    <source>
        <dbReference type="ARBA" id="ARBA00007769"/>
    </source>
</evidence>
<accession>A0A117MCI9</accession>
<evidence type="ECO:0000313" key="5">
    <source>
        <dbReference type="EMBL" id="KUK96596.1"/>
    </source>
</evidence>
<dbReference type="PANTHER" id="PTHR11835:SF34">
    <property type="entry name" value="ISOCITRATE DEHYDROGENASE [NAD] SUBUNIT ALPHA, MITOCHONDRIAL"/>
    <property type="match status" value="1"/>
</dbReference>
<feature type="domain" description="Isopropylmalate dehydrogenase-like" evidence="3">
    <location>
        <begin position="90"/>
        <end position="427"/>
    </location>
</feature>
<evidence type="ECO:0000313" key="6">
    <source>
        <dbReference type="Proteomes" id="UP000053961"/>
    </source>
</evidence>
<dbReference type="InterPro" id="IPR024084">
    <property type="entry name" value="IsoPropMal-DH-like_dom"/>
</dbReference>
<organism evidence="5 6">
    <name type="scientific">Methanothrix harundinacea</name>
    <dbReference type="NCBI Taxonomy" id="301375"/>
    <lineage>
        <taxon>Archaea</taxon>
        <taxon>Methanobacteriati</taxon>
        <taxon>Methanobacteriota</taxon>
        <taxon>Stenosarchaea group</taxon>
        <taxon>Methanomicrobia</taxon>
        <taxon>Methanotrichales</taxon>
        <taxon>Methanotrichaceae</taxon>
        <taxon>Methanothrix</taxon>
    </lineage>
</organism>
<dbReference type="PATRIC" id="fig|301375.6.peg.2330"/>
<dbReference type="GO" id="GO:0004449">
    <property type="term" value="F:isocitrate dehydrogenase (NAD+) activity"/>
    <property type="evidence" value="ECO:0007669"/>
    <property type="project" value="TreeGrafter"/>
</dbReference>
<dbReference type="Gene3D" id="3.40.718.10">
    <property type="entry name" value="Isopropylmalate Dehydrogenase"/>
    <property type="match status" value="1"/>
</dbReference>
<dbReference type="Proteomes" id="UP000053961">
    <property type="component" value="Unassembled WGS sequence"/>
</dbReference>
<evidence type="ECO:0000313" key="4">
    <source>
        <dbReference type="EMBL" id="KUK44299.1"/>
    </source>
</evidence>
<comment type="caution">
    <text evidence="5">The sequence shown here is derived from an EMBL/GenBank/DDBJ whole genome shotgun (WGS) entry which is preliminary data.</text>
</comment>
<reference evidence="5" key="1">
    <citation type="journal article" date="2015" name="MBio">
        <title>Genome-resolved metagenomic analysis reveals roles for candidate phyla and other microbial community members in biogeochemical transformations in oil reservoirs.</title>
        <authorList>
            <person name="Hu P."/>
            <person name="Tom L."/>
            <person name="Singh A."/>
            <person name="Thomas B.C."/>
            <person name="Baker B.J."/>
            <person name="Piceno Y.M."/>
            <person name="Andersen G.L."/>
            <person name="Banfield J.F."/>
        </authorList>
    </citation>
    <scope>NUCLEOTIDE SEQUENCE [LARGE SCALE GENOMIC DNA]</scope>
    <source>
        <strain evidence="5">56_747</strain>
    </source>
</reference>
<comment type="similarity">
    <text evidence="1">Belongs to the isocitrate and isopropylmalate dehydrogenases family.</text>
</comment>
<dbReference type="GO" id="GO:0006102">
    <property type="term" value="P:isocitrate metabolic process"/>
    <property type="evidence" value="ECO:0007669"/>
    <property type="project" value="TreeGrafter"/>
</dbReference>
<sequence>MDVEVYIFDGWEDSGQNENSELWIRGLIIEKGRIRECEIQLRMKVMSERREAIERAMAHFEKLLAEQMDRVERMKAAEDWIDYSKVDPIVIGVVGGDGIGPYISGEAKKVLEYLLRNEVKAGKVEIRNIAGLSIEERARAMKAIPDGVIEELKRCHAILKGPLTTPKKGDPWPNLESANVAMRRELDLFANVRPVKVPSQGIDWIFFRENTEGAYILGSQGLNVNDEIAFDFKVITNPGAERIVKLAFEHAKKNGIDRVTAVTKANVIKTSDGKFLEVARKVAEKYPGIELDEWFIDIMAAKLVDPKRRTQFRVVVLPNLYGDIITDEAAEFQGGVGTAGSANIGKRYAMFEAIHGSAPRMVEEGRAQYADPSSMMRAAVMLLGHIGFVEEAKRLEMALDICSQHEKKVVLTGRQDGATGAEFADYVMETLHDPDLEGKWKGYQS</sequence>
<dbReference type="AlphaFoldDB" id="A0A117MCI9"/>
<dbReference type="Pfam" id="PF00180">
    <property type="entry name" value="Iso_dh"/>
    <property type="match status" value="1"/>
</dbReference>
<dbReference type="SUPFAM" id="SSF53659">
    <property type="entry name" value="Isocitrate/Isopropylmalate dehydrogenase-like"/>
    <property type="match status" value="1"/>
</dbReference>
<dbReference type="EMBL" id="LGHB01000010">
    <property type="protein sequence ID" value="KUK96596.1"/>
    <property type="molecule type" value="Genomic_DNA"/>
</dbReference>
<evidence type="ECO:0000259" key="3">
    <source>
        <dbReference type="SMART" id="SM01329"/>
    </source>
</evidence>
<proteinExistence type="inferred from homology"/>